<name>A0A4P9XJ89_9FUNG</name>
<feature type="compositionally biased region" description="Polar residues" evidence="1">
    <location>
        <begin position="183"/>
        <end position="207"/>
    </location>
</feature>
<dbReference type="Proteomes" id="UP000271241">
    <property type="component" value="Unassembled WGS sequence"/>
</dbReference>
<feature type="region of interest" description="Disordered" evidence="1">
    <location>
        <begin position="445"/>
        <end position="511"/>
    </location>
</feature>
<keyword evidence="2" id="KW-1133">Transmembrane helix</keyword>
<feature type="compositionally biased region" description="Polar residues" evidence="1">
    <location>
        <begin position="614"/>
        <end position="632"/>
    </location>
</feature>
<dbReference type="EMBL" id="KZ993317">
    <property type="protein sequence ID" value="RKP05015.1"/>
    <property type="molecule type" value="Genomic_DNA"/>
</dbReference>
<feature type="region of interest" description="Disordered" evidence="1">
    <location>
        <begin position="341"/>
        <end position="360"/>
    </location>
</feature>
<feature type="region of interest" description="Disordered" evidence="1">
    <location>
        <begin position="182"/>
        <end position="209"/>
    </location>
</feature>
<feature type="region of interest" description="Disordered" evidence="1">
    <location>
        <begin position="229"/>
        <end position="285"/>
    </location>
</feature>
<evidence type="ECO:0000313" key="3">
    <source>
        <dbReference type="EMBL" id="RKP05015.1"/>
    </source>
</evidence>
<dbReference type="AlphaFoldDB" id="A0A4P9XJ89"/>
<keyword evidence="2" id="KW-0812">Transmembrane</keyword>
<protein>
    <recommendedName>
        <fullName evidence="6">Brain protein I3</fullName>
    </recommendedName>
</protein>
<evidence type="ECO:0000313" key="5">
    <source>
        <dbReference type="Proteomes" id="UP000271241"/>
    </source>
</evidence>
<evidence type="ECO:0008006" key="6">
    <source>
        <dbReference type="Google" id="ProtNLM"/>
    </source>
</evidence>
<sequence length="690" mass="73374">FGAGDFGAGDFGAGDFGGGDFGATDFGTTDFGATDFGATDFGGAGDYTGFGNEHAAADTAYTYQFHEGAGSGQGDNQTNPQDMALAFAQGAAQQTLQYTMQQQQQQQKKKKKKKDKEGKPGKPGKQGAPQNVPVGYAHVPVTGVSPMPVHGGAPVVANPHASVYGTVPVVGNPHMSVHGMPVVSSSTSEHANASEQTSAVDPSTGQPAVSAAQLAGLDRWAADTPYPAISIDSRDSQRTSSSQGSAGSTPFYVTSDGRENPGDVGSTTTGRRRFAESGEPSDAQDSVLLMEDVRDAIGTVSFTALWNESTLTSSRARGWPGFTSPDNTLLPLQEDVEQSEYNDAGASSGGSGIRMAESHPKSMRRRPWHFLYSFALGNRRKQRSKKRASKSTDDSESRHAPVSSAVAESPGASIELAPVSTHAVDSDGAVTSTPSFGVRRWWRRRRSTKSHSVDETDASASADLHSTGDAAESTGPAPFTSTSRQSVPTFQTSDGIDDERTSAEAVSDAAAPVSPTIMQPAMWNAYYAHNSNAAPSTTSYFANNAHTLGEPYMPAFAASLPPPIERPVLPARLYYYSEPYRRSLLTTTDSAHPASASHDMPHRNAITADDTPTGWASSQQQAEPSQYPQLSASQQYANDAGQLCVDGHEHHFKREYTMSSFCWLILLFPCGALCCYMSSKRRCQRCHQTL</sequence>
<keyword evidence="5" id="KW-1185">Reference proteome</keyword>
<evidence type="ECO:0000313" key="4">
    <source>
        <dbReference type="EMBL" id="RKP05798.1"/>
    </source>
</evidence>
<feature type="transmembrane region" description="Helical" evidence="2">
    <location>
        <begin position="656"/>
        <end position="676"/>
    </location>
</feature>
<reference evidence="4" key="2">
    <citation type="submission" date="2018-07" db="EMBL/GenBank/DDBJ databases">
        <title>Leveraging single-cell genomics to expand the Fungal Tree of Life.</title>
        <authorList>
            <consortium name="DOE Joint Genome Institute"/>
            <person name="Ahrendt S.R."/>
            <person name="Quandt C.A."/>
            <person name="Ciobanu D."/>
            <person name="Clum A."/>
            <person name="Salamov A."/>
            <person name="Andreopoulos B."/>
            <person name="Cheng J.-F."/>
            <person name="Woyke T."/>
            <person name="Pelin A."/>
            <person name="Henrissat B."/>
            <person name="Reynolds N."/>
            <person name="Benny G.L."/>
            <person name="Smith M.E."/>
            <person name="James T.Y."/>
            <person name="Grigoriev I.V."/>
        </authorList>
    </citation>
    <scope>NUCLEOTIDE SEQUENCE</scope>
    <source>
        <strain evidence="4">RSA 1356</strain>
    </source>
</reference>
<evidence type="ECO:0000256" key="1">
    <source>
        <dbReference type="SAM" id="MobiDB-lite"/>
    </source>
</evidence>
<feature type="region of interest" description="Disordered" evidence="1">
    <location>
        <begin position="96"/>
        <end position="137"/>
    </location>
</feature>
<feature type="region of interest" description="Disordered" evidence="1">
    <location>
        <begin position="589"/>
        <end position="632"/>
    </location>
</feature>
<reference evidence="5" key="1">
    <citation type="journal article" date="2018" name="Nat. Microbiol.">
        <title>Leveraging single-cell genomics to expand the fungal tree of life.</title>
        <authorList>
            <person name="Ahrendt S.R."/>
            <person name="Quandt C.A."/>
            <person name="Ciobanu D."/>
            <person name="Clum A."/>
            <person name="Salamov A."/>
            <person name="Andreopoulos B."/>
            <person name="Cheng J.F."/>
            <person name="Woyke T."/>
            <person name="Pelin A."/>
            <person name="Henrissat B."/>
            <person name="Reynolds N.K."/>
            <person name="Benny G.L."/>
            <person name="Smith M.E."/>
            <person name="James T.Y."/>
            <person name="Grigoriev I.V."/>
        </authorList>
    </citation>
    <scope>NUCLEOTIDE SEQUENCE [LARGE SCALE GENOMIC DNA]</scope>
    <source>
        <strain evidence="5">RSA 1356</strain>
    </source>
</reference>
<proteinExistence type="predicted"/>
<feature type="compositionally biased region" description="Basic and acidic residues" evidence="1">
    <location>
        <begin position="390"/>
        <end position="399"/>
    </location>
</feature>
<feature type="region of interest" description="Disordered" evidence="1">
    <location>
        <begin position="379"/>
        <end position="411"/>
    </location>
</feature>
<feature type="compositionally biased region" description="Basic residues" evidence="1">
    <location>
        <begin position="379"/>
        <end position="389"/>
    </location>
</feature>
<feature type="non-terminal residue" evidence="4">
    <location>
        <position position="1"/>
    </location>
</feature>
<feature type="compositionally biased region" description="Low complexity" evidence="1">
    <location>
        <begin position="238"/>
        <end position="249"/>
    </location>
</feature>
<dbReference type="EMBL" id="KZ993030">
    <property type="protein sequence ID" value="RKP05798.1"/>
    <property type="molecule type" value="Genomic_DNA"/>
</dbReference>
<gene>
    <name evidence="4" type="ORF">THASP1DRAFT_32372</name>
    <name evidence="3" type="ORF">THASP1DRAFT_33162</name>
</gene>
<keyword evidence="2" id="KW-0472">Membrane</keyword>
<organism evidence="4 5">
    <name type="scientific">Thamnocephalis sphaerospora</name>
    <dbReference type="NCBI Taxonomy" id="78915"/>
    <lineage>
        <taxon>Eukaryota</taxon>
        <taxon>Fungi</taxon>
        <taxon>Fungi incertae sedis</taxon>
        <taxon>Zoopagomycota</taxon>
        <taxon>Zoopagomycotina</taxon>
        <taxon>Zoopagomycetes</taxon>
        <taxon>Zoopagales</taxon>
        <taxon>Sigmoideomycetaceae</taxon>
        <taxon>Thamnocephalis</taxon>
    </lineage>
</organism>
<evidence type="ECO:0000256" key="2">
    <source>
        <dbReference type="SAM" id="Phobius"/>
    </source>
</evidence>
<accession>A0A4P9XJ89</accession>
<dbReference type="OrthoDB" id="2564984at2759"/>
<feature type="compositionally biased region" description="Polar residues" evidence="1">
    <location>
        <begin position="479"/>
        <end position="494"/>
    </location>
</feature>